<comment type="subcellular location">
    <subcellularLocation>
        <location evidence="1">Membrane</location>
    </subcellularLocation>
</comment>
<dbReference type="RefSeq" id="WP_071027894.1">
    <property type="nucleotide sequence ID" value="NZ_MLQM01000097.1"/>
</dbReference>
<feature type="transmembrane region" description="Helical" evidence="4">
    <location>
        <begin position="45"/>
        <end position="64"/>
    </location>
</feature>
<dbReference type="PANTHER" id="PTHR37042">
    <property type="entry name" value="OUTER MEMBRANE PROTEIN RV1973"/>
    <property type="match status" value="1"/>
</dbReference>
<name>A0A1S1NF92_9MYCO</name>
<evidence type="ECO:0000313" key="5">
    <source>
        <dbReference type="EMBL" id="OHV01576.1"/>
    </source>
</evidence>
<reference evidence="6 8" key="2">
    <citation type="journal article" date="2017" name="Int. J. Syst. Evol. Microbiol.">
        <title>Mycobacterium talmoniae sp. nov., a slowly growing mycobacterium isolated from human respiratory samples.</title>
        <authorList>
            <person name="Davidson R.M."/>
            <person name="DeGroote M.A."/>
            <person name="Marola J.L."/>
            <person name="Buss S."/>
            <person name="Jones V."/>
            <person name="McNeil M.R."/>
            <person name="Freifeld A.G."/>
            <person name="Elaine Epperson L."/>
            <person name="Hasan N.A."/>
            <person name="Jackson M."/>
            <person name="Iwen P.C."/>
            <person name="Salfinger M."/>
            <person name="Strong M."/>
        </authorList>
    </citation>
    <scope>NUCLEOTIDE SEQUENCE [LARGE SCALE GENOMIC DNA]</scope>
    <source>
        <strain evidence="6 8">ATCC BAA-2683</strain>
    </source>
</reference>
<keyword evidence="4" id="KW-0812">Transmembrane</keyword>
<evidence type="ECO:0000313" key="7">
    <source>
        <dbReference type="Proteomes" id="UP000179734"/>
    </source>
</evidence>
<feature type="region of interest" description="Disordered" evidence="3">
    <location>
        <begin position="197"/>
        <end position="230"/>
    </location>
</feature>
<comment type="caution">
    <text evidence="5">The sequence shown here is derived from an EMBL/GenBank/DDBJ whole genome shotgun (WGS) entry which is preliminary data.</text>
</comment>
<dbReference type="EMBL" id="MLQM01000097">
    <property type="protein sequence ID" value="OHV01576.1"/>
    <property type="molecule type" value="Genomic_DNA"/>
</dbReference>
<reference evidence="5 7" key="1">
    <citation type="submission" date="2016-10" db="EMBL/GenBank/DDBJ databases">
        <title>Genome sequence of Mycobacterium talmonii.</title>
        <authorList>
            <person name="Greninger A.L."/>
            <person name="Elliott B."/>
            <person name="Vasireddy S."/>
            <person name="Vasireddy R."/>
        </authorList>
    </citation>
    <scope>NUCLEOTIDE SEQUENCE [LARGE SCALE GENOMIC DNA]</scope>
    <source>
        <strain evidence="5">MO-5499</strain>
        <strain evidence="7">NE-TNMC-100812</strain>
    </source>
</reference>
<keyword evidence="2 4" id="KW-0472">Membrane</keyword>
<organism evidence="5 7">
    <name type="scientific">Mycobacterium talmoniae</name>
    <dbReference type="NCBI Taxonomy" id="1858794"/>
    <lineage>
        <taxon>Bacteria</taxon>
        <taxon>Bacillati</taxon>
        <taxon>Actinomycetota</taxon>
        <taxon>Actinomycetes</taxon>
        <taxon>Mycobacteriales</taxon>
        <taxon>Mycobacteriaceae</taxon>
        <taxon>Mycobacterium</taxon>
    </lineage>
</organism>
<accession>A0A1S1NF92</accession>
<dbReference type="Proteomes" id="UP000238296">
    <property type="component" value="Unassembled WGS sequence"/>
</dbReference>
<dbReference type="PANTHER" id="PTHR37042:SF4">
    <property type="entry name" value="OUTER MEMBRANE PROTEIN RV1973"/>
    <property type="match status" value="1"/>
</dbReference>
<evidence type="ECO:0000256" key="1">
    <source>
        <dbReference type="ARBA" id="ARBA00004370"/>
    </source>
</evidence>
<evidence type="ECO:0008006" key="9">
    <source>
        <dbReference type="Google" id="ProtNLM"/>
    </source>
</evidence>
<feature type="compositionally biased region" description="Pro residues" evidence="3">
    <location>
        <begin position="220"/>
        <end position="230"/>
    </location>
</feature>
<protein>
    <recommendedName>
        <fullName evidence="9">Mce-associated membrane protein</fullName>
    </recommendedName>
</protein>
<gene>
    <name evidence="5" type="ORF">BKN37_16835</name>
    <name evidence="6" type="ORF">C1Y40_00588</name>
</gene>
<proteinExistence type="predicted"/>
<sequence>MTSSVDTVDDTEHTPDAVEAPDAISAGPAADDPVTTRTRKRRLRVVAAGLVAAAVVTGGVFGYLKYRGTADELARMHRAEADSNTAAQLAKDYALKSLTYSFEDPDAFFRSVEQGVSSTLKDKFVNATGFLKSLMLQAQVSSTGEVVATDPIAQPGDVYEVVVSAYQTTRNLQNPEPRVSVMLLQVTVNKVGDTWQVSDIGPKPGSHTPAEGQGVLPELSPAPAPATPGR</sequence>
<keyword evidence="4" id="KW-1133">Transmembrane helix</keyword>
<evidence type="ECO:0000313" key="8">
    <source>
        <dbReference type="Proteomes" id="UP000238296"/>
    </source>
</evidence>
<dbReference type="GO" id="GO:0016020">
    <property type="term" value="C:membrane"/>
    <property type="evidence" value="ECO:0007669"/>
    <property type="project" value="UniProtKB-SubCell"/>
</dbReference>
<keyword evidence="7" id="KW-1185">Reference proteome</keyword>
<evidence type="ECO:0000313" key="6">
    <source>
        <dbReference type="EMBL" id="PQM49197.1"/>
    </source>
</evidence>
<dbReference type="Proteomes" id="UP000179734">
    <property type="component" value="Unassembled WGS sequence"/>
</dbReference>
<evidence type="ECO:0000256" key="4">
    <source>
        <dbReference type="SAM" id="Phobius"/>
    </source>
</evidence>
<evidence type="ECO:0000256" key="3">
    <source>
        <dbReference type="SAM" id="MobiDB-lite"/>
    </source>
</evidence>
<evidence type="ECO:0000256" key="2">
    <source>
        <dbReference type="ARBA" id="ARBA00023136"/>
    </source>
</evidence>
<dbReference type="EMBL" id="PPEA01000090">
    <property type="protein sequence ID" value="PQM49197.1"/>
    <property type="molecule type" value="Genomic_DNA"/>
</dbReference>
<reference evidence="6" key="3">
    <citation type="submission" date="2018-01" db="EMBL/GenBank/DDBJ databases">
        <authorList>
            <person name="Gaut B.S."/>
            <person name="Morton B.R."/>
            <person name="Clegg M.T."/>
            <person name="Duvall M.R."/>
        </authorList>
    </citation>
    <scope>NUCLEOTIDE SEQUENCE</scope>
    <source>
        <strain evidence="6">ATCC BAA-2683</strain>
    </source>
</reference>
<dbReference type="AlphaFoldDB" id="A0A1S1NF92"/>
<feature type="region of interest" description="Disordered" evidence="3">
    <location>
        <begin position="1"/>
        <end position="38"/>
    </location>
</feature>